<reference evidence="8 9" key="1">
    <citation type="submission" date="2021-04" db="EMBL/GenBank/DDBJ databases">
        <authorList>
            <person name="Bliznina A."/>
        </authorList>
    </citation>
    <scope>NUCLEOTIDE SEQUENCE [LARGE SCALE GENOMIC DNA]</scope>
</reference>
<keyword evidence="5" id="KW-0687">Ribonucleoprotein</keyword>
<dbReference type="InterPro" id="IPR012173">
    <property type="entry name" value="Mpp10"/>
</dbReference>
<sequence length="535" mass="60928">MEEFESSIHNCLAGDEELTAISTRFFNILQDEENELLVENFDDEQIFQQIEHLYTKEVIENMEEYRCLEIESDSEAEEEQELISDEPKQQGSLSDGTELDPEFGYNSDDNDEGDEDDDGDEEGGFSDAEGSDDDLKAALEHFDDDEGETKGKSSRSEDEFESLRAQKSEIDDEFFSLAQMEKYCDDMDQKEMDGNLDELDSDLEDELYGDGTGADDGEEEDEDDDEEADKPIMYDSFFKSTFEKRQEKLAEEIKKLEDEAVSKKAWHLRGEATAEARHEDELLQMDLDFDAQAPAVAPTAEATETLEAIIIQRIKDMAFDDVERKSRAMIEPAEAKARLVPDEERKSLAQLYENEFLQKGQDTDEDPVRKEIKKDMNDLFAELDFLTYDTTVNQKEVEIKVISDTPALRSEEIGPSLVSTYSSMAPEEIDGKARGAFMDKSERSATDIKRHRRKVKAKIKARKEAGKEVTFKKPKTKSQADLRPVDGAKIKWTNSTKVFKALQDEIDHGTLSKKAASKAKKEKVLEMRKAKSFKL</sequence>
<evidence type="ECO:0000256" key="4">
    <source>
        <dbReference type="ARBA" id="ARBA00023242"/>
    </source>
</evidence>
<evidence type="ECO:0000256" key="7">
    <source>
        <dbReference type="SAM" id="MobiDB-lite"/>
    </source>
</evidence>
<feature type="region of interest" description="Disordered" evidence="7">
    <location>
        <begin position="71"/>
        <end position="169"/>
    </location>
</feature>
<dbReference type="EMBL" id="OU015567">
    <property type="protein sequence ID" value="CAG5111659.1"/>
    <property type="molecule type" value="Genomic_DNA"/>
</dbReference>
<dbReference type="Pfam" id="PF04006">
    <property type="entry name" value="Mpp10"/>
    <property type="match status" value="1"/>
</dbReference>
<accession>A0ABN7T536</accession>
<keyword evidence="2" id="KW-0690">Ribosome biogenesis</keyword>
<dbReference type="Proteomes" id="UP001158576">
    <property type="component" value="Chromosome 2"/>
</dbReference>
<protein>
    <submittedName>
        <fullName evidence="8">Oidioi.mRNA.OKI2018_I69.chr2.g5940.t1.cds</fullName>
    </submittedName>
</protein>
<organism evidence="8 9">
    <name type="scientific">Oikopleura dioica</name>
    <name type="common">Tunicate</name>
    <dbReference type="NCBI Taxonomy" id="34765"/>
    <lineage>
        <taxon>Eukaryota</taxon>
        <taxon>Metazoa</taxon>
        <taxon>Chordata</taxon>
        <taxon>Tunicata</taxon>
        <taxon>Appendicularia</taxon>
        <taxon>Copelata</taxon>
        <taxon>Oikopleuridae</taxon>
        <taxon>Oikopleura</taxon>
    </lineage>
</organism>
<keyword evidence="9" id="KW-1185">Reference proteome</keyword>
<dbReference type="PANTHER" id="PTHR17039:SF0">
    <property type="entry name" value="U3 SMALL NUCLEOLAR RIBONUCLEOPROTEIN PROTEIN MPP10"/>
    <property type="match status" value="1"/>
</dbReference>
<comment type="similarity">
    <text evidence="6">Belongs to the MPP10 family.</text>
</comment>
<evidence type="ECO:0000256" key="5">
    <source>
        <dbReference type="ARBA" id="ARBA00023274"/>
    </source>
</evidence>
<keyword evidence="3" id="KW-0698">rRNA processing</keyword>
<evidence type="ECO:0000313" key="8">
    <source>
        <dbReference type="EMBL" id="CAG5111659.1"/>
    </source>
</evidence>
<feature type="compositionally biased region" description="Acidic residues" evidence="7">
    <location>
        <begin position="108"/>
        <end position="132"/>
    </location>
</feature>
<feature type="compositionally biased region" description="Acidic residues" evidence="7">
    <location>
        <begin position="194"/>
        <end position="228"/>
    </location>
</feature>
<feature type="region of interest" description="Disordered" evidence="7">
    <location>
        <begin position="464"/>
        <end position="483"/>
    </location>
</feature>
<evidence type="ECO:0000256" key="2">
    <source>
        <dbReference type="ARBA" id="ARBA00022517"/>
    </source>
</evidence>
<evidence type="ECO:0000256" key="1">
    <source>
        <dbReference type="ARBA" id="ARBA00004604"/>
    </source>
</evidence>
<name>A0ABN7T536_OIKDI</name>
<evidence type="ECO:0000256" key="6">
    <source>
        <dbReference type="ARBA" id="ARBA00029455"/>
    </source>
</evidence>
<feature type="compositionally biased region" description="Acidic residues" evidence="7">
    <location>
        <begin position="71"/>
        <end position="84"/>
    </location>
</feature>
<feature type="compositionally biased region" description="Basic and acidic residues" evidence="7">
    <location>
        <begin position="148"/>
        <end position="169"/>
    </location>
</feature>
<evidence type="ECO:0000256" key="3">
    <source>
        <dbReference type="ARBA" id="ARBA00022552"/>
    </source>
</evidence>
<proteinExistence type="inferred from homology"/>
<feature type="region of interest" description="Disordered" evidence="7">
    <location>
        <begin position="185"/>
        <end position="232"/>
    </location>
</feature>
<comment type="subcellular location">
    <subcellularLocation>
        <location evidence="1">Nucleus</location>
        <location evidence="1">Nucleolus</location>
    </subcellularLocation>
</comment>
<evidence type="ECO:0000313" key="9">
    <source>
        <dbReference type="Proteomes" id="UP001158576"/>
    </source>
</evidence>
<dbReference type="PANTHER" id="PTHR17039">
    <property type="entry name" value="U3 SMALL NUCLEOLAR RIBONUCLEOPROTEIN PROTEIN MPP10"/>
    <property type="match status" value="1"/>
</dbReference>
<gene>
    <name evidence="8" type="ORF">OKIOD_LOCUS14705</name>
</gene>
<keyword evidence="4" id="KW-0539">Nucleus</keyword>